<evidence type="ECO:0000256" key="3">
    <source>
        <dbReference type="ARBA" id="ARBA00022679"/>
    </source>
</evidence>
<sequence>MNLFDVYPLFDINPVRGQGCYIWDDKGTRYLDLYGGHAVISIGHSHPYYTKRIARQLYDIGFYSNSVQMPMQEELAVKLGELSGYPDYSLFLCNSGAEANENAIKLASFQTGRKKIIAFKGAFHGRTSAAVAATDNPSIIAPVNETDNVVFLPLNDLEAFALALKEHGDELAAVIVEGIQGVGGVHIPEPTFLKVVEAGCRKSGALLILDEVQSGYGRSGKFFAHQHAGVNPDLITIAKGMGNGFPIGGVLISPEIEAKHGMLGTTFGGNYLACAAGLAVLEVMQQEQLVDNANRIGQRLKEQLQNMPGVCEVRGQGLMIGVELEEACAPIRKELLEKHRIFTGSSSDKNTLRLLPPLTIGVREVEAFVTAFEAIVCTLKEK</sequence>
<evidence type="ECO:0000313" key="7">
    <source>
        <dbReference type="Proteomes" id="UP001476807"/>
    </source>
</evidence>
<dbReference type="Pfam" id="PF00202">
    <property type="entry name" value="Aminotran_3"/>
    <property type="match status" value="1"/>
</dbReference>
<accession>A0ABV1RYG4</accession>
<protein>
    <submittedName>
        <fullName evidence="6">Aminotransferase class III-fold pyridoxal phosphate-dependent enzyme</fullName>
    </submittedName>
</protein>
<dbReference type="PANTHER" id="PTHR11986">
    <property type="entry name" value="AMINOTRANSFERASE CLASS III"/>
    <property type="match status" value="1"/>
</dbReference>
<evidence type="ECO:0000256" key="2">
    <source>
        <dbReference type="ARBA" id="ARBA00022576"/>
    </source>
</evidence>
<comment type="similarity">
    <text evidence="5">Belongs to the class-III pyridoxal-phosphate-dependent aminotransferase family.</text>
</comment>
<dbReference type="SUPFAM" id="SSF53383">
    <property type="entry name" value="PLP-dependent transferases"/>
    <property type="match status" value="1"/>
</dbReference>
<comment type="cofactor">
    <cofactor evidence="1">
        <name>pyridoxal 5'-phosphate</name>
        <dbReference type="ChEBI" id="CHEBI:597326"/>
    </cofactor>
</comment>
<gene>
    <name evidence="6" type="ORF">ABS362_18025</name>
</gene>
<dbReference type="Proteomes" id="UP001476807">
    <property type="component" value="Unassembled WGS sequence"/>
</dbReference>
<evidence type="ECO:0000256" key="1">
    <source>
        <dbReference type="ARBA" id="ARBA00001933"/>
    </source>
</evidence>
<dbReference type="Gene3D" id="3.90.1150.10">
    <property type="entry name" value="Aspartate Aminotransferase, domain 1"/>
    <property type="match status" value="1"/>
</dbReference>
<keyword evidence="7" id="KW-1185">Reference proteome</keyword>
<dbReference type="CDD" id="cd00610">
    <property type="entry name" value="OAT_like"/>
    <property type="match status" value="1"/>
</dbReference>
<organism evidence="6 7">
    <name type="scientific">Pontibacter populi</name>
    <dbReference type="NCBI Taxonomy" id="890055"/>
    <lineage>
        <taxon>Bacteria</taxon>
        <taxon>Pseudomonadati</taxon>
        <taxon>Bacteroidota</taxon>
        <taxon>Cytophagia</taxon>
        <taxon>Cytophagales</taxon>
        <taxon>Hymenobacteraceae</taxon>
        <taxon>Pontibacter</taxon>
    </lineage>
</organism>
<dbReference type="PROSITE" id="PS00600">
    <property type="entry name" value="AA_TRANSFER_CLASS_3"/>
    <property type="match status" value="1"/>
</dbReference>
<dbReference type="InterPro" id="IPR015422">
    <property type="entry name" value="PyrdxlP-dep_Trfase_small"/>
</dbReference>
<dbReference type="InterPro" id="IPR015421">
    <property type="entry name" value="PyrdxlP-dep_Trfase_major"/>
</dbReference>
<keyword evidence="4 5" id="KW-0663">Pyridoxal phosphate</keyword>
<dbReference type="InterPro" id="IPR050103">
    <property type="entry name" value="Class-III_PLP-dep_AT"/>
</dbReference>
<comment type="caution">
    <text evidence="6">The sequence shown here is derived from an EMBL/GenBank/DDBJ whole genome shotgun (WGS) entry which is preliminary data.</text>
</comment>
<dbReference type="GO" id="GO:0008483">
    <property type="term" value="F:transaminase activity"/>
    <property type="evidence" value="ECO:0007669"/>
    <property type="project" value="UniProtKB-KW"/>
</dbReference>
<proteinExistence type="inferred from homology"/>
<reference evidence="6 7" key="1">
    <citation type="submission" date="2024-06" db="EMBL/GenBank/DDBJ databases">
        <title>Pontibacter populi HYL7-15.</title>
        <authorList>
            <person name="Kim M.K."/>
        </authorList>
    </citation>
    <scope>NUCLEOTIDE SEQUENCE [LARGE SCALE GENOMIC DNA]</scope>
    <source>
        <strain evidence="6 7">HYL7-15</strain>
    </source>
</reference>
<dbReference type="InterPro" id="IPR049704">
    <property type="entry name" value="Aminotrans_3_PPA_site"/>
</dbReference>
<dbReference type="InterPro" id="IPR015424">
    <property type="entry name" value="PyrdxlP-dep_Trfase"/>
</dbReference>
<name>A0ABV1RYG4_9BACT</name>
<dbReference type="PIRSF" id="PIRSF000521">
    <property type="entry name" value="Transaminase_4ab_Lys_Orn"/>
    <property type="match status" value="1"/>
</dbReference>
<dbReference type="RefSeq" id="WP_350414261.1">
    <property type="nucleotide sequence ID" value="NZ_JBEOKT010000024.1"/>
</dbReference>
<dbReference type="EMBL" id="JBEOKT010000024">
    <property type="protein sequence ID" value="MER2999454.1"/>
    <property type="molecule type" value="Genomic_DNA"/>
</dbReference>
<dbReference type="InterPro" id="IPR005814">
    <property type="entry name" value="Aminotrans_3"/>
</dbReference>
<keyword evidence="3" id="KW-0808">Transferase</keyword>
<keyword evidence="2 6" id="KW-0032">Aminotransferase</keyword>
<dbReference type="PANTHER" id="PTHR11986:SF79">
    <property type="entry name" value="ACETYLORNITHINE AMINOTRANSFERASE, MITOCHONDRIAL"/>
    <property type="match status" value="1"/>
</dbReference>
<evidence type="ECO:0000313" key="6">
    <source>
        <dbReference type="EMBL" id="MER2999454.1"/>
    </source>
</evidence>
<dbReference type="Gene3D" id="3.40.640.10">
    <property type="entry name" value="Type I PLP-dependent aspartate aminotransferase-like (Major domain)"/>
    <property type="match status" value="1"/>
</dbReference>
<evidence type="ECO:0000256" key="5">
    <source>
        <dbReference type="RuleBase" id="RU003560"/>
    </source>
</evidence>
<evidence type="ECO:0000256" key="4">
    <source>
        <dbReference type="ARBA" id="ARBA00022898"/>
    </source>
</evidence>